<dbReference type="AlphaFoldDB" id="A0A0E9UIB0"/>
<evidence type="ECO:0000313" key="1">
    <source>
        <dbReference type="EMBL" id="JAH64995.1"/>
    </source>
</evidence>
<sequence length="46" mass="4934">MNTFSLCMYAFGESSSGCTVSAAVGIRQENDCPALTKCNFFFSVVV</sequence>
<organism evidence="1">
    <name type="scientific">Anguilla anguilla</name>
    <name type="common">European freshwater eel</name>
    <name type="synonym">Muraena anguilla</name>
    <dbReference type="NCBI Taxonomy" id="7936"/>
    <lineage>
        <taxon>Eukaryota</taxon>
        <taxon>Metazoa</taxon>
        <taxon>Chordata</taxon>
        <taxon>Craniata</taxon>
        <taxon>Vertebrata</taxon>
        <taxon>Euteleostomi</taxon>
        <taxon>Actinopterygii</taxon>
        <taxon>Neopterygii</taxon>
        <taxon>Teleostei</taxon>
        <taxon>Anguilliformes</taxon>
        <taxon>Anguillidae</taxon>
        <taxon>Anguilla</taxon>
    </lineage>
</organism>
<proteinExistence type="predicted"/>
<protein>
    <submittedName>
        <fullName evidence="1">Uncharacterized protein</fullName>
    </submittedName>
</protein>
<dbReference type="EMBL" id="GBXM01043582">
    <property type="protein sequence ID" value="JAH64995.1"/>
    <property type="molecule type" value="Transcribed_RNA"/>
</dbReference>
<reference evidence="1" key="2">
    <citation type="journal article" date="2015" name="Fish Shellfish Immunol.">
        <title>Early steps in the European eel (Anguilla anguilla)-Vibrio vulnificus interaction in the gills: Role of the RtxA13 toxin.</title>
        <authorList>
            <person name="Callol A."/>
            <person name="Pajuelo D."/>
            <person name="Ebbesson L."/>
            <person name="Teles M."/>
            <person name="MacKenzie S."/>
            <person name="Amaro C."/>
        </authorList>
    </citation>
    <scope>NUCLEOTIDE SEQUENCE</scope>
</reference>
<accession>A0A0E9UIB0</accession>
<name>A0A0E9UIB0_ANGAN</name>
<reference evidence="1" key="1">
    <citation type="submission" date="2014-11" db="EMBL/GenBank/DDBJ databases">
        <authorList>
            <person name="Amaro Gonzalez C."/>
        </authorList>
    </citation>
    <scope>NUCLEOTIDE SEQUENCE</scope>
</reference>